<dbReference type="Pfam" id="PF08352">
    <property type="entry name" value="oligo_HPY"/>
    <property type="match status" value="1"/>
</dbReference>
<dbReference type="PROSITE" id="PS00211">
    <property type="entry name" value="ABC_TRANSPORTER_1"/>
    <property type="match status" value="1"/>
</dbReference>
<evidence type="ECO:0000256" key="4">
    <source>
        <dbReference type="ARBA" id="ARBA00022741"/>
    </source>
</evidence>
<dbReference type="PROSITE" id="PS50893">
    <property type="entry name" value="ABC_TRANSPORTER_2"/>
    <property type="match status" value="1"/>
</dbReference>
<dbReference type="Gene3D" id="3.40.50.300">
    <property type="entry name" value="P-loop containing nucleotide triphosphate hydrolases"/>
    <property type="match status" value="1"/>
</dbReference>
<dbReference type="RefSeq" id="WP_406857703.1">
    <property type="nucleotide sequence ID" value="NZ_CP157484.1"/>
</dbReference>
<proteinExistence type="inferred from homology"/>
<dbReference type="InterPro" id="IPR013563">
    <property type="entry name" value="Oligopep_ABC_C"/>
</dbReference>
<evidence type="ECO:0000256" key="5">
    <source>
        <dbReference type="ARBA" id="ARBA00022840"/>
    </source>
</evidence>
<dbReference type="GO" id="GO:0005524">
    <property type="term" value="F:ATP binding"/>
    <property type="evidence" value="ECO:0007669"/>
    <property type="project" value="UniProtKB-KW"/>
</dbReference>
<dbReference type="AlphaFoldDB" id="A0AAU7JKK9"/>
<evidence type="ECO:0000256" key="1">
    <source>
        <dbReference type="ARBA" id="ARBA00004417"/>
    </source>
</evidence>
<dbReference type="GO" id="GO:0005886">
    <property type="term" value="C:plasma membrane"/>
    <property type="evidence" value="ECO:0007669"/>
    <property type="project" value="UniProtKB-SubCell"/>
</dbReference>
<sequence>MPSVTNEAGAPVNTPVLAVEGLVKSYPLHRRGVFRRTVAAELRAVNGISFSVAKGETLSIVGESGCGKTTAARSILNLVEPTAGDIRLDGVDIRDIFARNRRSEVLALRRRMQYVFQDPYLSLNPRWSVRQILAEPLRVHGHVPRGEWGDAVERLLERVGLAPEHADRYPHEFSGGQRQRIGIARALAVQPDLLICDEPVSSLDVSVRAQILNLLADLQEDLGLAYLYISHDLSSVRFLSNRIAVMYLGDVVEIGEADAIFDRPRHHYTAALIAAIPVPDPSRQPPRQAIQGEIPSAIRRPSGCVFHTRCPAALPICSNHSPPLVGSESGHAFACHNPR</sequence>
<protein>
    <submittedName>
        <fullName evidence="7">Oligopeptide/dipeptide ABC transporter ATP-binding protein</fullName>
    </submittedName>
</protein>
<dbReference type="InterPro" id="IPR017871">
    <property type="entry name" value="ABC_transporter-like_CS"/>
</dbReference>
<dbReference type="GO" id="GO:0015833">
    <property type="term" value="P:peptide transport"/>
    <property type="evidence" value="ECO:0007669"/>
    <property type="project" value="InterPro"/>
</dbReference>
<accession>A0AAU7JKK9</accession>
<comment type="subcellular location">
    <subcellularLocation>
        <location evidence="1">Cell inner membrane</location>
        <topology evidence="1">Peripheral membrane protein</topology>
    </subcellularLocation>
</comment>
<dbReference type="InterPro" id="IPR003593">
    <property type="entry name" value="AAA+_ATPase"/>
</dbReference>
<evidence type="ECO:0000256" key="2">
    <source>
        <dbReference type="ARBA" id="ARBA00005417"/>
    </source>
</evidence>
<dbReference type="GO" id="GO:0016887">
    <property type="term" value="F:ATP hydrolysis activity"/>
    <property type="evidence" value="ECO:0007669"/>
    <property type="project" value="InterPro"/>
</dbReference>
<evidence type="ECO:0000313" key="7">
    <source>
        <dbReference type="EMBL" id="XBO40845.1"/>
    </source>
</evidence>
<dbReference type="NCBIfam" id="TIGR01727">
    <property type="entry name" value="oligo_HPY"/>
    <property type="match status" value="1"/>
</dbReference>
<name>A0AAU7JKK9_9HYPH</name>
<dbReference type="Pfam" id="PF00005">
    <property type="entry name" value="ABC_tran"/>
    <property type="match status" value="1"/>
</dbReference>
<comment type="similarity">
    <text evidence="2">Belongs to the ABC transporter superfamily.</text>
</comment>
<feature type="domain" description="ABC transporter" evidence="6">
    <location>
        <begin position="28"/>
        <end position="273"/>
    </location>
</feature>
<dbReference type="SMART" id="SM00382">
    <property type="entry name" value="AAA"/>
    <property type="match status" value="1"/>
</dbReference>
<dbReference type="GO" id="GO:0055085">
    <property type="term" value="P:transmembrane transport"/>
    <property type="evidence" value="ECO:0007669"/>
    <property type="project" value="UniProtKB-ARBA"/>
</dbReference>
<reference evidence="7" key="1">
    <citation type="submission" date="2024-05" db="EMBL/GenBank/DDBJ databases">
        <authorList>
            <person name="Kim S."/>
            <person name="Heo J."/>
            <person name="Choi H."/>
            <person name="Choi Y."/>
            <person name="Kwon S.-W."/>
            <person name="Kim Y."/>
        </authorList>
    </citation>
    <scope>NUCLEOTIDE SEQUENCE</scope>
    <source>
        <strain evidence="7">KACC 23698</strain>
    </source>
</reference>
<keyword evidence="4" id="KW-0547">Nucleotide-binding</keyword>
<dbReference type="CDD" id="cd03257">
    <property type="entry name" value="ABC_NikE_OppD_transporters"/>
    <property type="match status" value="1"/>
</dbReference>
<dbReference type="SUPFAM" id="SSF52540">
    <property type="entry name" value="P-loop containing nucleoside triphosphate hydrolases"/>
    <property type="match status" value="1"/>
</dbReference>
<dbReference type="InterPro" id="IPR027417">
    <property type="entry name" value="P-loop_NTPase"/>
</dbReference>
<keyword evidence="3" id="KW-0813">Transport</keyword>
<dbReference type="PANTHER" id="PTHR43776:SF7">
    <property type="entry name" value="D,D-DIPEPTIDE TRANSPORT ATP-BINDING PROTEIN DDPF-RELATED"/>
    <property type="match status" value="1"/>
</dbReference>
<organism evidence="7">
    <name type="scientific">Alsobacter sp. KACC 23698</name>
    <dbReference type="NCBI Taxonomy" id="3149229"/>
    <lineage>
        <taxon>Bacteria</taxon>
        <taxon>Pseudomonadati</taxon>
        <taxon>Pseudomonadota</taxon>
        <taxon>Alphaproteobacteria</taxon>
        <taxon>Hyphomicrobiales</taxon>
        <taxon>Alsobacteraceae</taxon>
        <taxon>Alsobacter</taxon>
    </lineage>
</organism>
<dbReference type="EMBL" id="CP157484">
    <property type="protein sequence ID" value="XBO40845.1"/>
    <property type="molecule type" value="Genomic_DNA"/>
</dbReference>
<keyword evidence="5 7" id="KW-0067">ATP-binding</keyword>
<dbReference type="InterPro" id="IPR050319">
    <property type="entry name" value="ABC_transp_ATP-bind"/>
</dbReference>
<dbReference type="PANTHER" id="PTHR43776">
    <property type="entry name" value="TRANSPORT ATP-BINDING PROTEIN"/>
    <property type="match status" value="1"/>
</dbReference>
<evidence type="ECO:0000256" key="3">
    <source>
        <dbReference type="ARBA" id="ARBA00022448"/>
    </source>
</evidence>
<evidence type="ECO:0000259" key="6">
    <source>
        <dbReference type="PROSITE" id="PS50893"/>
    </source>
</evidence>
<dbReference type="InterPro" id="IPR003439">
    <property type="entry name" value="ABC_transporter-like_ATP-bd"/>
</dbReference>
<gene>
    <name evidence="7" type="ORF">ABEG18_08835</name>
</gene>
<dbReference type="FunFam" id="3.40.50.300:FF:000016">
    <property type="entry name" value="Oligopeptide ABC transporter ATP-binding component"/>
    <property type="match status" value="1"/>
</dbReference>